<dbReference type="AlphaFoldDB" id="A0A1A6HDI1"/>
<keyword evidence="2" id="KW-1185">Reference proteome</keyword>
<gene>
    <name evidence="1" type="ORF">A6R68_16910</name>
</gene>
<evidence type="ECO:0000313" key="1">
    <source>
        <dbReference type="EMBL" id="OBS76628.1"/>
    </source>
</evidence>
<dbReference type="EMBL" id="LZPO01034883">
    <property type="protein sequence ID" value="OBS76628.1"/>
    <property type="molecule type" value="Genomic_DNA"/>
</dbReference>
<name>A0A1A6HDI1_NEOLE</name>
<reference evidence="1 2" key="1">
    <citation type="submission" date="2016-06" db="EMBL/GenBank/DDBJ databases">
        <title>The Draft Genome Sequence and Annotation of the Desert Woodrat Neotoma lepida.</title>
        <authorList>
            <person name="Campbell M."/>
            <person name="Oakeson K.F."/>
            <person name="Yandell M."/>
            <person name="Halpert J.R."/>
            <person name="Dearing D."/>
        </authorList>
    </citation>
    <scope>NUCLEOTIDE SEQUENCE [LARGE SCALE GENOMIC DNA]</scope>
    <source>
        <strain evidence="1">417</strain>
        <tissue evidence="1">Liver</tissue>
    </source>
</reference>
<protein>
    <submittedName>
        <fullName evidence="1">Uncharacterized protein</fullName>
    </submittedName>
</protein>
<proteinExistence type="predicted"/>
<accession>A0A1A6HDI1</accession>
<comment type="caution">
    <text evidence="1">The sequence shown here is derived from an EMBL/GenBank/DDBJ whole genome shotgun (WGS) entry which is preliminary data.</text>
</comment>
<dbReference type="Proteomes" id="UP000092124">
    <property type="component" value="Unassembled WGS sequence"/>
</dbReference>
<organism evidence="1 2">
    <name type="scientific">Neotoma lepida</name>
    <name type="common">Desert woodrat</name>
    <dbReference type="NCBI Taxonomy" id="56216"/>
    <lineage>
        <taxon>Eukaryota</taxon>
        <taxon>Metazoa</taxon>
        <taxon>Chordata</taxon>
        <taxon>Craniata</taxon>
        <taxon>Vertebrata</taxon>
        <taxon>Euteleostomi</taxon>
        <taxon>Mammalia</taxon>
        <taxon>Eutheria</taxon>
        <taxon>Euarchontoglires</taxon>
        <taxon>Glires</taxon>
        <taxon>Rodentia</taxon>
        <taxon>Myomorpha</taxon>
        <taxon>Muroidea</taxon>
        <taxon>Cricetidae</taxon>
        <taxon>Neotominae</taxon>
        <taxon>Neotoma</taxon>
    </lineage>
</organism>
<evidence type="ECO:0000313" key="2">
    <source>
        <dbReference type="Proteomes" id="UP000092124"/>
    </source>
</evidence>
<sequence length="100" mass="9911">MDIGGLIASTPATAVQAMGAVMPSVAYACVRLAMKVPNVNSVSTGLALVPLSRGTLDLAVSRSAGVSTGQPVIMSVGPVLVQPDGGEVSVSTVSWMQAGV</sequence>